<comment type="caution">
    <text evidence="3">The sequence shown here is derived from an EMBL/GenBank/DDBJ whole genome shotgun (WGS) entry which is preliminary data.</text>
</comment>
<evidence type="ECO:0000259" key="2">
    <source>
        <dbReference type="Pfam" id="PF13649"/>
    </source>
</evidence>
<proteinExistence type="predicted"/>
<keyword evidence="4" id="KW-1185">Reference proteome</keyword>
<dbReference type="Proteomes" id="UP000306912">
    <property type="component" value="Unassembled WGS sequence"/>
</dbReference>
<evidence type="ECO:0000256" key="1">
    <source>
        <dbReference type="ARBA" id="ARBA00022679"/>
    </source>
</evidence>
<dbReference type="GO" id="GO:0008168">
    <property type="term" value="F:methyltransferase activity"/>
    <property type="evidence" value="ECO:0007669"/>
    <property type="project" value="UniProtKB-KW"/>
</dbReference>
<keyword evidence="1 3" id="KW-0808">Transferase</keyword>
<dbReference type="Gene3D" id="3.40.50.150">
    <property type="entry name" value="Vaccinia Virus protein VP39"/>
    <property type="match status" value="1"/>
</dbReference>
<accession>A0A5R8QGZ6</accession>
<dbReference type="RefSeq" id="WP_138189919.1">
    <property type="nucleotide sequence ID" value="NZ_VBWP01000001.1"/>
</dbReference>
<organism evidence="3 4">
    <name type="scientific">Culicoidibacter larvae</name>
    <dbReference type="NCBI Taxonomy" id="2579976"/>
    <lineage>
        <taxon>Bacteria</taxon>
        <taxon>Bacillati</taxon>
        <taxon>Bacillota</taxon>
        <taxon>Culicoidibacteria</taxon>
        <taxon>Culicoidibacterales</taxon>
        <taxon>Culicoidibacteraceae</taxon>
        <taxon>Culicoidibacter</taxon>
    </lineage>
</organism>
<evidence type="ECO:0000313" key="3">
    <source>
        <dbReference type="EMBL" id="TLG77311.1"/>
    </source>
</evidence>
<dbReference type="InParanoid" id="A0A5R8QGZ6"/>
<protein>
    <submittedName>
        <fullName evidence="3">Class I SAM-dependent methyltransferase</fullName>
    </submittedName>
</protein>
<feature type="domain" description="Methyltransferase" evidence="2">
    <location>
        <begin position="69"/>
        <end position="158"/>
    </location>
</feature>
<keyword evidence="3" id="KW-0489">Methyltransferase</keyword>
<sequence length="271" mass="30955">MNKQLLKYMATRPQTYAPSTEKFWDDEYISAQMLKAHLNPDADGATRSHAFVEKSARWIAGLADNSRLLDLGCGPGIYATIFAEYGFAVTGIDFSARSIAYAKKQNPTIDYFYQNYLDLEYVGEFDIITLIYCDFAVLPPESQQNLLQRIYRALKPGGKFIFDVFSPVKYAETVEQTTIEYMESGYWRPEPYICIKRDLQYTAESVYLEQYLVLTEDKLACYNLWNMAFTQSELEPMLGAAGFATLQFYDDISGSPYTELSETICVVAEKL</sequence>
<evidence type="ECO:0000313" key="4">
    <source>
        <dbReference type="Proteomes" id="UP000306912"/>
    </source>
</evidence>
<gene>
    <name evidence="3" type="ORF">FEZ08_01455</name>
</gene>
<name>A0A5R8QGZ6_9FIRM</name>
<dbReference type="EMBL" id="VBWP01000001">
    <property type="protein sequence ID" value="TLG77311.1"/>
    <property type="molecule type" value="Genomic_DNA"/>
</dbReference>
<dbReference type="PANTHER" id="PTHR43861">
    <property type="entry name" value="TRANS-ACONITATE 2-METHYLTRANSFERASE-RELATED"/>
    <property type="match status" value="1"/>
</dbReference>
<dbReference type="GO" id="GO:0032259">
    <property type="term" value="P:methylation"/>
    <property type="evidence" value="ECO:0007669"/>
    <property type="project" value="UniProtKB-KW"/>
</dbReference>
<dbReference type="OrthoDB" id="5522265at2"/>
<dbReference type="Pfam" id="PF13649">
    <property type="entry name" value="Methyltransf_25"/>
    <property type="match status" value="1"/>
</dbReference>
<dbReference type="SUPFAM" id="SSF53335">
    <property type="entry name" value="S-adenosyl-L-methionine-dependent methyltransferases"/>
    <property type="match status" value="1"/>
</dbReference>
<dbReference type="InterPro" id="IPR041698">
    <property type="entry name" value="Methyltransf_25"/>
</dbReference>
<dbReference type="InterPro" id="IPR029063">
    <property type="entry name" value="SAM-dependent_MTases_sf"/>
</dbReference>
<reference evidence="3 4" key="1">
    <citation type="submission" date="2019-05" db="EMBL/GenBank/DDBJ databases">
        <title>Culicoidintestinum kansasii gen. nov., sp. nov. from the gastrointestinal tract of the biting midge, Culicoides sonorensis.</title>
        <authorList>
            <person name="Neupane S."/>
            <person name="Ghosh A."/>
            <person name="Gunther S."/>
            <person name="Martin K."/>
            <person name="Zurek L."/>
        </authorList>
    </citation>
    <scope>NUCLEOTIDE SEQUENCE [LARGE SCALE GENOMIC DNA]</scope>
    <source>
        <strain evidence="3 4">CS-1</strain>
    </source>
</reference>
<dbReference type="AlphaFoldDB" id="A0A5R8QGZ6"/>
<dbReference type="CDD" id="cd02440">
    <property type="entry name" value="AdoMet_MTases"/>
    <property type="match status" value="1"/>
</dbReference>